<feature type="domain" description="RNA polymerase II assembly factor Rtp1 C-terminal" evidence="3">
    <location>
        <begin position="315"/>
        <end position="377"/>
    </location>
</feature>
<feature type="domain" description="TANGO6 HEAT repeat" evidence="4">
    <location>
        <begin position="60"/>
        <end position="187"/>
    </location>
</feature>
<evidence type="ECO:0000256" key="1">
    <source>
        <dbReference type="ARBA" id="ARBA00005724"/>
    </source>
</evidence>
<proteinExistence type="inferred from homology"/>
<feature type="chain" id="PRO_5025421559" evidence="2">
    <location>
        <begin position="24"/>
        <end position="430"/>
    </location>
</feature>
<keyword evidence="2" id="KW-0732">Signal</keyword>
<evidence type="ECO:0000259" key="3">
    <source>
        <dbReference type="Pfam" id="PF10363"/>
    </source>
</evidence>
<dbReference type="Pfam" id="PF10363">
    <property type="entry name" value="RTP1_C1"/>
    <property type="match status" value="1"/>
</dbReference>
<sequence length="430" mass="46685">MEICIGRHLSRFITPLLVLIAHALPTLFCVSVSHSPQARQACASCLSPSTHPMVLPLSSQVYVVGNAPTAFLLDSLQPVLGTIFSLWCFTKQNVSFLRTPCQEILLWFLEKCKRQTALSVLEGFARLGGATHLLHPLCQFQAGSEGGAVVTIKETISDEDEALYQKVSSEQWQLEQLVELLSHCQSSGLAGDFFLCCLKELTRMAEQGASKMESAPLSSCNSPLDLEQCCSPGLEQQEKQLQVLQLVGMMCERISDALFTDISQVVEFVATTLQRACASLTCSSGGSTVEAQTLSMAMGLVAAILGGPGCGSQDLQELLLSVYDPEIPARAAALRSLSRLIEQRDSEALKIQEKLLKVFLENLEHEDSFVYLSAIQGNYTGLCNLLGHRPSKQLSLPLLSIGSISVLLLLGEATTNSLNKAISHWLPSEE</sequence>
<reference evidence="5" key="3">
    <citation type="submission" date="2025-09" db="UniProtKB">
        <authorList>
            <consortium name="Ensembl"/>
        </authorList>
    </citation>
    <scope>IDENTIFICATION</scope>
</reference>
<evidence type="ECO:0000256" key="2">
    <source>
        <dbReference type="SAM" id="SignalP"/>
    </source>
</evidence>
<reference evidence="5 6" key="1">
    <citation type="journal article" date="2019" name="Proc. Natl. Acad. Sci. U.S.A.">
        <title>Regulatory changes in pterin and carotenoid genes underlie balanced color polymorphisms in the wall lizard.</title>
        <authorList>
            <person name="Andrade P."/>
            <person name="Pinho C."/>
            <person name="Perez I de Lanuza G."/>
            <person name="Afonso S."/>
            <person name="Brejcha J."/>
            <person name="Rubin C.J."/>
            <person name="Wallerman O."/>
            <person name="Pereira P."/>
            <person name="Sabatino S.J."/>
            <person name="Bellati A."/>
            <person name="Pellitteri-Rosa D."/>
            <person name="Bosakova Z."/>
            <person name="Bunikis I."/>
            <person name="Carretero M.A."/>
            <person name="Feiner N."/>
            <person name="Marsik P."/>
            <person name="Pauperio F."/>
            <person name="Salvi D."/>
            <person name="Soler L."/>
            <person name="While G.M."/>
            <person name="Uller T."/>
            <person name="Font E."/>
            <person name="Andersson L."/>
            <person name="Carneiro M."/>
        </authorList>
    </citation>
    <scope>NUCLEOTIDE SEQUENCE</scope>
</reference>
<organism evidence="5 6">
    <name type="scientific">Podarcis muralis</name>
    <name type="common">Wall lizard</name>
    <name type="synonym">Lacerta muralis</name>
    <dbReference type="NCBI Taxonomy" id="64176"/>
    <lineage>
        <taxon>Eukaryota</taxon>
        <taxon>Metazoa</taxon>
        <taxon>Chordata</taxon>
        <taxon>Craniata</taxon>
        <taxon>Vertebrata</taxon>
        <taxon>Euteleostomi</taxon>
        <taxon>Lepidosauria</taxon>
        <taxon>Squamata</taxon>
        <taxon>Bifurcata</taxon>
        <taxon>Unidentata</taxon>
        <taxon>Episquamata</taxon>
        <taxon>Laterata</taxon>
        <taxon>Lacertibaenia</taxon>
        <taxon>Lacertidae</taxon>
        <taxon>Podarcis</taxon>
    </lineage>
</organism>
<evidence type="ECO:0000259" key="4">
    <source>
        <dbReference type="Pfam" id="PF23565"/>
    </source>
</evidence>
<dbReference type="Pfam" id="PF23565">
    <property type="entry name" value="ARM_TANGO6"/>
    <property type="match status" value="1"/>
</dbReference>
<reference evidence="5" key="2">
    <citation type="submission" date="2025-08" db="UniProtKB">
        <authorList>
            <consortium name="Ensembl"/>
        </authorList>
    </citation>
    <scope>IDENTIFICATION</scope>
</reference>
<dbReference type="GO" id="GO:0009306">
    <property type="term" value="P:protein secretion"/>
    <property type="evidence" value="ECO:0007669"/>
    <property type="project" value="TreeGrafter"/>
</dbReference>
<dbReference type="Ensembl" id="ENSPMRT00000014232.1">
    <property type="protein sequence ID" value="ENSPMRP00000013332.1"/>
    <property type="gene ID" value="ENSPMRG00000008915.1"/>
</dbReference>
<dbReference type="OMA" id="LXEEDED"/>
<dbReference type="AlphaFoldDB" id="A0A670IQ22"/>
<comment type="similarity">
    <text evidence="1">Belongs to the Tango6 family.</text>
</comment>
<dbReference type="Proteomes" id="UP000472272">
    <property type="component" value="Chromosome 8"/>
</dbReference>
<evidence type="ECO:0000313" key="6">
    <source>
        <dbReference type="Proteomes" id="UP000472272"/>
    </source>
</evidence>
<dbReference type="PANTHER" id="PTHR20959">
    <property type="entry name" value="TRANSPORT AND GOLGI ORGANIZATION PROTEIN 6 FAMILY MEMBER"/>
    <property type="match status" value="1"/>
</dbReference>
<dbReference type="PANTHER" id="PTHR20959:SF1">
    <property type="entry name" value="TRANSPORT AND GOLGI ORGANIZATION PROTEIN 6 HOMOLOG"/>
    <property type="match status" value="1"/>
</dbReference>
<keyword evidence="6" id="KW-1185">Reference proteome</keyword>
<dbReference type="InterPro" id="IPR016024">
    <property type="entry name" value="ARM-type_fold"/>
</dbReference>
<dbReference type="InterPro" id="IPR057407">
    <property type="entry name" value="HEAT_TANGO6"/>
</dbReference>
<dbReference type="SUPFAM" id="SSF48371">
    <property type="entry name" value="ARM repeat"/>
    <property type="match status" value="1"/>
</dbReference>
<feature type="signal peptide" evidence="2">
    <location>
        <begin position="1"/>
        <end position="23"/>
    </location>
</feature>
<dbReference type="InterPro" id="IPR039600">
    <property type="entry name" value="TANGO6/Rtp1"/>
</dbReference>
<protein>
    <submittedName>
        <fullName evidence="5">Uncharacterized protein</fullName>
    </submittedName>
</protein>
<dbReference type="GeneTree" id="ENSGT00390000010938"/>
<accession>A0A670IQ22</accession>
<name>A0A670IQ22_PODMU</name>
<evidence type="ECO:0000313" key="5">
    <source>
        <dbReference type="Ensembl" id="ENSPMRP00000013332.1"/>
    </source>
</evidence>
<dbReference type="InterPro" id="IPR019451">
    <property type="entry name" value="Rtp1_C1"/>
</dbReference>